<evidence type="ECO:0000313" key="3">
    <source>
        <dbReference type="Proteomes" id="UP001431783"/>
    </source>
</evidence>
<gene>
    <name evidence="2" type="ORF">WA026_022696</name>
</gene>
<dbReference type="AlphaFoldDB" id="A0AAW1U253"/>
<proteinExistence type="predicted"/>
<dbReference type="EMBL" id="JARQZJ010000020">
    <property type="protein sequence ID" value="KAK9873464.1"/>
    <property type="molecule type" value="Genomic_DNA"/>
</dbReference>
<organism evidence="2 3">
    <name type="scientific">Henosepilachna vigintioctopunctata</name>
    <dbReference type="NCBI Taxonomy" id="420089"/>
    <lineage>
        <taxon>Eukaryota</taxon>
        <taxon>Metazoa</taxon>
        <taxon>Ecdysozoa</taxon>
        <taxon>Arthropoda</taxon>
        <taxon>Hexapoda</taxon>
        <taxon>Insecta</taxon>
        <taxon>Pterygota</taxon>
        <taxon>Neoptera</taxon>
        <taxon>Endopterygota</taxon>
        <taxon>Coleoptera</taxon>
        <taxon>Polyphaga</taxon>
        <taxon>Cucujiformia</taxon>
        <taxon>Coccinelloidea</taxon>
        <taxon>Coccinellidae</taxon>
        <taxon>Epilachninae</taxon>
        <taxon>Epilachnini</taxon>
        <taxon>Henosepilachna</taxon>
    </lineage>
</organism>
<evidence type="ECO:0000256" key="1">
    <source>
        <dbReference type="SAM" id="SignalP"/>
    </source>
</evidence>
<sequence length="98" mass="10776">MKSFILLNFIIYFFIVCEADTIPVGPSIGLNSISSTTRAPTTWVVETENYYSTTTDSPLTTPNPDPNPKEDISNSIIWNIILNGSSINNSTIILNYSG</sequence>
<feature type="signal peptide" evidence="1">
    <location>
        <begin position="1"/>
        <end position="19"/>
    </location>
</feature>
<protein>
    <submittedName>
        <fullName evidence="2">Uncharacterized protein</fullName>
    </submittedName>
</protein>
<dbReference type="Proteomes" id="UP001431783">
    <property type="component" value="Unassembled WGS sequence"/>
</dbReference>
<keyword evidence="3" id="KW-1185">Reference proteome</keyword>
<feature type="chain" id="PRO_5043688163" evidence="1">
    <location>
        <begin position="20"/>
        <end position="98"/>
    </location>
</feature>
<comment type="caution">
    <text evidence="2">The sequence shown here is derived from an EMBL/GenBank/DDBJ whole genome shotgun (WGS) entry which is preliminary data.</text>
</comment>
<reference evidence="2 3" key="1">
    <citation type="submission" date="2023-03" db="EMBL/GenBank/DDBJ databases">
        <title>Genome insight into feeding habits of ladybird beetles.</title>
        <authorList>
            <person name="Li H.-S."/>
            <person name="Huang Y.-H."/>
            <person name="Pang H."/>
        </authorList>
    </citation>
    <scope>NUCLEOTIDE SEQUENCE [LARGE SCALE GENOMIC DNA]</scope>
    <source>
        <strain evidence="2">SYSU_2023b</strain>
        <tissue evidence="2">Whole body</tissue>
    </source>
</reference>
<evidence type="ECO:0000313" key="2">
    <source>
        <dbReference type="EMBL" id="KAK9873464.1"/>
    </source>
</evidence>
<name>A0AAW1U253_9CUCU</name>
<keyword evidence="1" id="KW-0732">Signal</keyword>
<accession>A0AAW1U253</accession>